<evidence type="ECO:0000259" key="2">
    <source>
        <dbReference type="Pfam" id="PF25036"/>
    </source>
</evidence>
<feature type="domain" description="Vacuolar protein sorting-associated protein 13 VPS13 adaptor binding" evidence="2">
    <location>
        <begin position="2231"/>
        <end position="2544"/>
    </location>
</feature>
<protein>
    <recommendedName>
        <fullName evidence="2">Vacuolar protein sorting-associated protein 13 VPS13 adaptor binding domain-containing protein</fullName>
    </recommendedName>
</protein>
<keyword evidence="4" id="KW-1185">Reference proteome</keyword>
<reference evidence="3" key="1">
    <citation type="submission" date="2022-03" db="EMBL/GenBank/DDBJ databases">
        <title>A functionally conserved STORR gene fusion in Papaver species that diverged 16.8 million years ago.</title>
        <authorList>
            <person name="Catania T."/>
        </authorList>
    </citation>
    <scope>NUCLEOTIDE SEQUENCE</scope>
    <source>
        <strain evidence="3">S-191538</strain>
    </source>
</reference>
<dbReference type="EMBL" id="JAJJMA010266242">
    <property type="protein sequence ID" value="MCL7045122.1"/>
    <property type="molecule type" value="Genomic_DNA"/>
</dbReference>
<dbReference type="InterPro" id="IPR026847">
    <property type="entry name" value="VPS13"/>
</dbReference>
<feature type="region of interest" description="Disordered" evidence="1">
    <location>
        <begin position="1107"/>
        <end position="1126"/>
    </location>
</feature>
<evidence type="ECO:0000313" key="3">
    <source>
        <dbReference type="EMBL" id="MCL7045122.1"/>
    </source>
</evidence>
<comment type="caution">
    <text evidence="3">The sequence shown here is derived from an EMBL/GenBank/DDBJ whole genome shotgun (WGS) entry which is preliminary data.</text>
</comment>
<dbReference type="Proteomes" id="UP001177140">
    <property type="component" value="Unassembled WGS sequence"/>
</dbReference>
<dbReference type="InterPro" id="IPR009543">
    <property type="entry name" value="VPS13_VAB"/>
</dbReference>
<dbReference type="PANTHER" id="PTHR16166">
    <property type="entry name" value="VACUOLAR PROTEIN SORTING-ASSOCIATED PROTEIN VPS13"/>
    <property type="match status" value="1"/>
</dbReference>
<name>A0AA41VPM6_PAPNU</name>
<dbReference type="GO" id="GO:0045053">
    <property type="term" value="P:protein retention in Golgi apparatus"/>
    <property type="evidence" value="ECO:0007669"/>
    <property type="project" value="TreeGrafter"/>
</dbReference>
<gene>
    <name evidence="3" type="ORF">MKW94_012003</name>
</gene>
<dbReference type="PANTHER" id="PTHR16166:SF130">
    <property type="entry name" value="PROTEIN SORTING-ASSOCIATED PROTEIN, PUTATIVE (DUF1162)-RELATED"/>
    <property type="match status" value="1"/>
</dbReference>
<dbReference type="Pfam" id="PF25036">
    <property type="entry name" value="VPS13_VAB"/>
    <property type="match status" value="1"/>
</dbReference>
<evidence type="ECO:0000313" key="4">
    <source>
        <dbReference type="Proteomes" id="UP001177140"/>
    </source>
</evidence>
<organism evidence="3 4">
    <name type="scientific">Papaver nudicaule</name>
    <name type="common">Iceland poppy</name>
    <dbReference type="NCBI Taxonomy" id="74823"/>
    <lineage>
        <taxon>Eukaryota</taxon>
        <taxon>Viridiplantae</taxon>
        <taxon>Streptophyta</taxon>
        <taxon>Embryophyta</taxon>
        <taxon>Tracheophyta</taxon>
        <taxon>Spermatophyta</taxon>
        <taxon>Magnoliopsida</taxon>
        <taxon>Ranunculales</taxon>
        <taxon>Papaveraceae</taxon>
        <taxon>Papaveroideae</taxon>
        <taxon>Papaver</taxon>
    </lineage>
</organism>
<accession>A0AA41VPM6</accession>
<sequence>MFSIRSKLVSMLQPWLLTEPDLELNLGFLRSSGTLKNLRLDITVLNQLIKDSNLHFKDFRVDNLSFQFSSWSVPAFTVEVHGVHVTLTTREIVDGERSHSRGIQSAVSGLSEEKKKILSIIDPEGITLHDRIEKISVATPARNQLSNSLMNVIFKQCLLQMHGIHVEVQFPVTMGSIALFNIEKFSVESSLLNNSSILGSVFRCAFVSDRESSLVINASGMEIELKRENHANTVFYSNDVVSHIKLKDLQLLDFEIRAAQLDFAFCPIDLPILQGFDVLLPKVVPCRSGRELWNIAASRMCYLTSSTRSSLHQTINLVRLWLRYVHAYESLLSLVGYYGEKKLEKATIRVSTDKSFRTCVKHQWKVITEIEKELPAEALARARRVARYREATHTRHTQSINSEPLIEMQKIFSGIWKILSLFSIIWNTICWILYPVIRFFSVKNGLDPGQETDESFAVISEDFSAQSCFSLVLGKVSIAIYPINAVPRADLDLRSFHMVLDTLFLVYIADNTTQSLSLSCGDLKVNCTHSSVSPLRESNLKKEINRFSTEGRRKEKSYESSVVVWSEPAPQFVISDKGATESSNSSSNASSMHLENYLKELWSNWKGIRKKLEGNKVHSWENPFLIFENRNFLIVPGLTKPGCGLSRCYLTMGKFNFDLGYSSIMSVAMLVKQFEHTLSWDAISRRRPSSHTSVVRGKAKQLRLQECYESYTNGVKVAMLRMIPEKNIEVGVAIAGSTVRILLQDDGLLGSKEQRETFTQGHGDILLAIDLENIEIAVWPTQEPSTTALTGELILNDARTEKSSRKEPWSRGTVHEDVNYISELQITLDSCLRMSGLNAYFEDVGENRRSYLIVLKPVVIQSSSCKECVDSLATNISTLSTSLHGIVKGVTILSYMDEIWVIFQVVECIFSRLPYDFASLDSIYGVHTGDITRETSASGEDTPNGGSAQVYEVEGAFLISKSMDLVIDATFDFGPHDIILESTRKNTVMENNKQTYGASNSKKLPIPDVPEHGLGVFLQQARVQISLKEGVVKLLIDLFDIKSVIFRYQNLIEQCSRGCGLIDLLHLSRNCLYEFSFSDCSLALSVTSHVNALTSGEINGALPGSISGSKSPAASNDPPSTSLADESNIQPHVFNKIFEREWLPNTSSLAPSLSYDFLIDVQVGEILMANNLVRNALTEEHQPKILQSSLSISGDLHTISWTIQGGLIVLETAALAMFLHCFDVYYLSTKNLLPPPGTQPETVQPVEGNLRSESTLSSVLVSETRTTPPESKWGFVGVFRIILTQFSLILVVADESGGIWELMLEADFHLNLDFKNSKRKLCFDNSRLSILSQHLAQGSADETANGIQLPPFRSVKVKETSTQASSCDSMPPGFLYDSSSPDPKEEFKVEVDASEYSQIIDTNCIVEHVAASLMIENAVSGDEVMWKSDWVGNGSVSGLDFTISLSEIQMLLSLVAPFSAVPSVESTSCVEQNNLSRSQEPNNASIDTIPDGAVVALQDMHQHMYLAVEDLESNYSLTGVIHYSLAKERALFRVKHCSRRSWGLPVSWFTLISLHAKSSSGEALRLNYRRRSSFVDISSIVDDDGSLWKALPYQPDSYEGDTDSESYRLASKNTFYLVNKKCDYGVAFIDGLPEFVGKPGNPFKLKVFHDYTVTHDALSLITPLRRPFDADEGQNSDIGEEESSSLSKDHPYLSIKIDKLSVNIVHSVLNAKDKFPLLQGCISNIQFIIQVLSSKVRVISTFTAAVLHFDAQTNLWREIVQPVGMCMFYRTKFAPQISELVPQGVPVNFYFRMNQVDVYLTELSLDILLFMVGKLNLAGPYAVKNSKILANCCKVENQSGLNILCHFYDNQDSAIAGKQSALIFLRDMASIKQFPENSSFVSVQLDVPGSFSTSPIHISLLKAQIFAWRTRVVLLKDSRSYPGPFVVVELSKKTEDGLSIVVSPILRIHNETGYSMMLRFQRPQQEEAESASFLLRSGDTVDDCMASVDAMNLSGGSKKALMSLSLGNFLFSIRPEVSECFGNSGDPVSINWSEDLKGGKAVRLSGVFDKLSYRFKRSLGVESVRHSFGTVRCSINMKGARLTDLHFLVQTIGRDVPVIHPGNIKETTDMKTSPVAIQEQKEIFLLPTVCVFNCLQSEIHVLITETYPDLGTSGGVNHTGKEASIEYGSSACLYGNPAMIYFTVTLTEFNLRCKPVNSGDWVHKQKSNTNYLDIDLDFGSGKYFASLRLRGNRGILEAAVFTSYSLHNDSDLTLFCFTANQKPLSREEADRLGSSLSPERGTLLPPKSTKSWLLKSNKLQLILVEEKASAARLDLDALSRFTELCLEVDEGAGIKVITKLSVSLNPYKANVLVPSQIVSLVPRYVVFNESPVPIIVRQCYLEDVSDGIIAVNSKQRAAVNMKSGPSKRRVIGTFDSFLKKHGNTNEDSLMYIQFCLDEVGWNWSGPICVASLGRFFLKFRRSLDSTGNQSNTVAQQDNKMTEFAVVHVVEEGSTLVLHFHRPPNISLPYRIENSLRDASITYYQKESSVPENLGSGDSVGYVWDDLSLPHKLVVHIPGMRLSREINMEKVCDWKPLLKVRQQRGLALEFPLDKRPGKQKRTGDGSIELEIPKVGYEVYTDGSTRVLRISEFQDCSNEDKALHPCAKIQFRVSNFVIHLLEQGNQDEDEDASQPADYSPLIIARLGNINLDSVYTDRIKYNQIKIQSLDVEEKWAGAPFAAMLRRDQLNYLEPKGNILFIAFTLVPTNSNVKQVNYASIILQPLDLNIDEETLMKLVPFWRTSFSDSKAPSRQFYFKHFEIHPIKIVASFLPGSSDSNYSSAQETLRSLLHSVIKIPAVKNKDVELNGILVTHALVTVRELLIKCAQHYSWYAMRAVYIAKGSPLLPPAFASIFDDSASSSLDVFFDPSSGLINLPGITLGMFKFISKSINKKGFSGTKRYIGDLGKTVKTAGSNVLFAAITEVSDCILRGAEANGFNGMITGFHQGILRLAMEPSLLGTAVMEGGPDRKIKLDRSPGVDELYIEGYLQAMLDALYKQEYLRVRVIDNQVILKNLPPSTSLISEIMDRVNSFLMSKGLLKGELPASSRPLRHLRGETEWKLGPTILTLWEHLFVSFTIRMLRNQADKVLTGMKQKGKSEEKESMSIVPAKPEGKFNLQWGISKFVFSGLLAYIDGRLCRCIPNSIVRRVVSGFLLTFLDKRDNK</sequence>
<evidence type="ECO:0000256" key="1">
    <source>
        <dbReference type="SAM" id="MobiDB-lite"/>
    </source>
</evidence>
<proteinExistence type="predicted"/>
<dbReference type="GO" id="GO:0006623">
    <property type="term" value="P:protein targeting to vacuole"/>
    <property type="evidence" value="ECO:0007669"/>
    <property type="project" value="TreeGrafter"/>
</dbReference>